<feature type="domain" description="ABC3 transporter permease C-terminal" evidence="7">
    <location>
        <begin position="62"/>
        <end position="177"/>
    </location>
</feature>
<evidence type="ECO:0000256" key="6">
    <source>
        <dbReference type="PIRNR" id="PIRNR018968"/>
    </source>
</evidence>
<keyword evidence="3 6" id="KW-0812">Transmembrane</keyword>
<dbReference type="EMBL" id="NGKC01000015">
    <property type="protein sequence ID" value="RSU09947.1"/>
    <property type="molecule type" value="Genomic_DNA"/>
</dbReference>
<proteinExistence type="inferred from homology"/>
<dbReference type="PIRSF" id="PIRSF018968">
    <property type="entry name" value="ABC_permease_BceB"/>
    <property type="match status" value="1"/>
</dbReference>
<dbReference type="AlphaFoldDB" id="A0A430APX6"/>
<feature type="transmembrane region" description="Helical" evidence="6">
    <location>
        <begin position="100"/>
        <end position="133"/>
    </location>
</feature>
<dbReference type="PANTHER" id="PTHR46795">
    <property type="entry name" value="ABC TRANSPORTER PERMEASE-RELATED-RELATED"/>
    <property type="match status" value="1"/>
</dbReference>
<comment type="similarity">
    <text evidence="6">Belongs to the ABC-4 integral membrane protein family.</text>
</comment>
<dbReference type="PANTHER" id="PTHR46795:SF3">
    <property type="entry name" value="ABC TRANSPORTER PERMEASE"/>
    <property type="match status" value="1"/>
</dbReference>
<dbReference type="GO" id="GO:0005886">
    <property type="term" value="C:plasma membrane"/>
    <property type="evidence" value="ECO:0007669"/>
    <property type="project" value="UniProtKB-SubCell"/>
</dbReference>
<dbReference type="GO" id="GO:0055085">
    <property type="term" value="P:transmembrane transport"/>
    <property type="evidence" value="ECO:0007669"/>
    <property type="project" value="UniProtKB-UniRule"/>
</dbReference>
<gene>
    <name evidence="8" type="ORF">CBF27_11660</name>
</gene>
<dbReference type="InterPro" id="IPR003838">
    <property type="entry name" value="ABC3_permease_C"/>
</dbReference>
<evidence type="ECO:0000313" key="8">
    <source>
        <dbReference type="EMBL" id="RSU09947.1"/>
    </source>
</evidence>
<feature type="transmembrane region" description="Helical" evidence="6">
    <location>
        <begin position="59"/>
        <end position="79"/>
    </location>
</feature>
<evidence type="ECO:0000256" key="5">
    <source>
        <dbReference type="ARBA" id="ARBA00023136"/>
    </source>
</evidence>
<reference evidence="8 9" key="1">
    <citation type="submission" date="2017-05" db="EMBL/GenBank/DDBJ databases">
        <title>Vagococcus spp. assemblies.</title>
        <authorList>
            <person name="Gulvik C.A."/>
        </authorList>
    </citation>
    <scope>NUCLEOTIDE SEQUENCE [LARGE SCALE GENOMIC DNA]</scope>
    <source>
        <strain evidence="8 9">LMG 24798</strain>
    </source>
</reference>
<name>A0A430APX6_9ENTE</name>
<protein>
    <recommendedName>
        <fullName evidence="7">ABC3 transporter permease C-terminal domain-containing protein</fullName>
    </recommendedName>
</protein>
<feature type="transmembrane region" description="Helical" evidence="6">
    <location>
        <begin position="153"/>
        <end position="177"/>
    </location>
</feature>
<evidence type="ECO:0000256" key="4">
    <source>
        <dbReference type="ARBA" id="ARBA00022989"/>
    </source>
</evidence>
<feature type="transmembrane region" description="Helical" evidence="6">
    <location>
        <begin position="534"/>
        <end position="555"/>
    </location>
</feature>
<keyword evidence="5 6" id="KW-0472">Membrane</keyword>
<feature type="transmembrane region" description="Helical" evidence="6">
    <location>
        <begin position="21"/>
        <end position="39"/>
    </location>
</feature>
<comment type="subcellular location">
    <subcellularLocation>
        <location evidence="1 6">Cell membrane</location>
        <topology evidence="1 6">Multi-pass membrane protein</topology>
    </subcellularLocation>
</comment>
<dbReference type="InterPro" id="IPR027022">
    <property type="entry name" value="ABC_permease_BceB-typ"/>
</dbReference>
<keyword evidence="2 6" id="KW-1003">Cell membrane</keyword>
<feature type="transmembrane region" description="Helical" evidence="6">
    <location>
        <begin position="198"/>
        <end position="222"/>
    </location>
</feature>
<dbReference type="InterPro" id="IPR052536">
    <property type="entry name" value="ABC-4_Integral_Memb_Prot"/>
</dbReference>
<evidence type="ECO:0000256" key="3">
    <source>
        <dbReference type="ARBA" id="ARBA00022692"/>
    </source>
</evidence>
<keyword evidence="4 6" id="KW-1133">Transmembrane helix</keyword>
<evidence type="ECO:0000256" key="1">
    <source>
        <dbReference type="ARBA" id="ARBA00004651"/>
    </source>
</evidence>
<dbReference type="RefSeq" id="WP_126814519.1">
    <property type="nucleotide sequence ID" value="NZ_NGKC01000015.1"/>
</dbReference>
<keyword evidence="9" id="KW-1185">Reference proteome</keyword>
<feature type="transmembrane region" description="Helical" evidence="6">
    <location>
        <begin position="228"/>
        <end position="251"/>
    </location>
</feature>
<dbReference type="OrthoDB" id="1705903at2"/>
<dbReference type="Proteomes" id="UP000286773">
    <property type="component" value="Unassembled WGS sequence"/>
</dbReference>
<dbReference type="Pfam" id="PF02687">
    <property type="entry name" value="FtsX"/>
    <property type="match status" value="1"/>
</dbReference>
<evidence type="ECO:0000313" key="9">
    <source>
        <dbReference type="Proteomes" id="UP000286773"/>
    </source>
</evidence>
<feature type="transmembrane region" description="Helical" evidence="6">
    <location>
        <begin position="281"/>
        <end position="306"/>
    </location>
</feature>
<keyword evidence="6" id="KW-0813">Transport</keyword>
<sequence>MFYLKLALLNLKKNSRTYGPFLLSMIFLMVMNTIVQIIFRNDGMSTLPGAQNAKYMFGLGNYIIVVFIVVFSLYANSFLLKQRKKELGLYNILGLGKRELAIVLFWETMISYVVTLALGLTIGSVFAKIGFLLLKKMTGFGSDFVYNFSFPAVLTVAGTFLAVFLLLFIWNVLQLKFVSPQALLKGSQHGEKEPKVKWLLALAGILCLGMGYGISVTIVSPIDALNLFFIAVILVIIGTYLLFTASSIAILKLLKNNKNYYYQLNHFISVSNMIYRMKQNAAGLASICILCTMVMVTVATTGSLYVGTDEMLKNFNPHDISITTRKDHQTDVEQMLRQLANQHHLKSIKVRDITTSEGLALIGKKDVYEALLLEQGNMTTIKNTEMFSLMTSEEYERVTGEPADIADDEVFLYEYSGKYPADTIKIAGHTFKIVHRINEMDAMPKAESISDAFLLVMSSEELITKLADELFPDDGYSADALFSTMVYADFQGKEEERLAFAREMKQFVTAMPDSPSCTSIDIDRESSKSFTGGFLFLGMIFGLMFTLATGIIIYYKQISEGVQDQQRYDIMQRVGMSHKEVRQTINSQVLMVFFFPIALAALHLAFAFPIIRKLLLLFGLANWQLFLWISVTTVLIFFVLYLLMYFQTSKVYYRIVERMPGTYTF</sequence>
<feature type="transmembrane region" description="Helical" evidence="6">
    <location>
        <begin position="589"/>
        <end position="611"/>
    </location>
</feature>
<organism evidence="8 9">
    <name type="scientific">Vagococcus acidifermentans</name>
    <dbReference type="NCBI Taxonomy" id="564710"/>
    <lineage>
        <taxon>Bacteria</taxon>
        <taxon>Bacillati</taxon>
        <taxon>Bacillota</taxon>
        <taxon>Bacilli</taxon>
        <taxon>Lactobacillales</taxon>
        <taxon>Enterococcaceae</taxon>
        <taxon>Vagococcus</taxon>
    </lineage>
</organism>
<feature type="transmembrane region" description="Helical" evidence="6">
    <location>
        <begin position="623"/>
        <end position="646"/>
    </location>
</feature>
<evidence type="ECO:0000259" key="7">
    <source>
        <dbReference type="Pfam" id="PF02687"/>
    </source>
</evidence>
<comment type="caution">
    <text evidence="8">The sequence shown here is derived from an EMBL/GenBank/DDBJ whole genome shotgun (WGS) entry which is preliminary data.</text>
</comment>
<accession>A0A430APX6</accession>
<evidence type="ECO:0000256" key="2">
    <source>
        <dbReference type="ARBA" id="ARBA00022475"/>
    </source>
</evidence>